<feature type="transmembrane region" description="Helical" evidence="1">
    <location>
        <begin position="20"/>
        <end position="40"/>
    </location>
</feature>
<keyword evidence="3" id="KW-1185">Reference proteome</keyword>
<keyword evidence="1" id="KW-1133">Transmembrane helix</keyword>
<protein>
    <submittedName>
        <fullName evidence="2">Uncharacterized protein</fullName>
    </submittedName>
</protein>
<evidence type="ECO:0000256" key="1">
    <source>
        <dbReference type="SAM" id="Phobius"/>
    </source>
</evidence>
<reference evidence="2 3" key="1">
    <citation type="submission" date="2022-05" db="EMBL/GenBank/DDBJ databases">
        <title>Luteimonas sp. SX5, whole genome shotgun sequencing project.</title>
        <authorList>
            <person name="Zhao G."/>
            <person name="Shen L."/>
        </authorList>
    </citation>
    <scope>NUCLEOTIDE SEQUENCE [LARGE SCALE GENOMIC DNA]</scope>
    <source>
        <strain evidence="2 3">SX5</strain>
    </source>
</reference>
<evidence type="ECO:0000313" key="2">
    <source>
        <dbReference type="EMBL" id="MCL1636130.1"/>
    </source>
</evidence>
<dbReference type="RefSeq" id="WP_249476160.1">
    <property type="nucleotide sequence ID" value="NZ_JAMBEP010000006.1"/>
</dbReference>
<accession>A0ABT0MPB3</accession>
<evidence type="ECO:0000313" key="3">
    <source>
        <dbReference type="Proteomes" id="UP001431217"/>
    </source>
</evidence>
<gene>
    <name evidence="2" type="ORF">M2650_16025</name>
</gene>
<dbReference type="EMBL" id="JAMBEP010000006">
    <property type="protein sequence ID" value="MCL1636130.1"/>
    <property type="molecule type" value="Genomic_DNA"/>
</dbReference>
<dbReference type="Proteomes" id="UP001431217">
    <property type="component" value="Unassembled WGS sequence"/>
</dbReference>
<proteinExistence type="predicted"/>
<keyword evidence="1" id="KW-0812">Transmembrane</keyword>
<sequence length="238" mass="25358">MRNAIRPSAGIRHKLLGGCLGLALFGVLAFGLFLAAIFYYTSTKVAHTVAPPGDPRRFDPVAAYATVAAFAGNDARLTRLTARFVRSDGTLDLEADYRPSPNAQYRFVREVAAPADAPPIGAGSGADGRWYEQVQVEVSRPWEFRSVRSIGGGGSASYQYFNRGMQRKADAPTGRAPAAAVAAPACPFARLWADAIAHGAPTSAVATIEYDARGYDFRIDGLGLALRFDPDCSLASAR</sequence>
<organism evidence="2 3">
    <name type="scientific">Luteimonas galliterrae</name>
    <dbReference type="NCBI Taxonomy" id="2940486"/>
    <lineage>
        <taxon>Bacteria</taxon>
        <taxon>Pseudomonadati</taxon>
        <taxon>Pseudomonadota</taxon>
        <taxon>Gammaproteobacteria</taxon>
        <taxon>Lysobacterales</taxon>
        <taxon>Lysobacteraceae</taxon>
        <taxon>Luteimonas</taxon>
    </lineage>
</organism>
<comment type="caution">
    <text evidence="2">The sequence shown here is derived from an EMBL/GenBank/DDBJ whole genome shotgun (WGS) entry which is preliminary data.</text>
</comment>
<keyword evidence="1" id="KW-0472">Membrane</keyword>
<name>A0ABT0MPB3_9GAMM</name>